<dbReference type="EMBL" id="BARV01038272">
    <property type="protein sequence ID" value="GAI58215.1"/>
    <property type="molecule type" value="Genomic_DNA"/>
</dbReference>
<feature type="non-terminal residue" evidence="2">
    <location>
        <position position="1"/>
    </location>
</feature>
<evidence type="ECO:0000256" key="1">
    <source>
        <dbReference type="SAM" id="MobiDB-lite"/>
    </source>
</evidence>
<protein>
    <submittedName>
        <fullName evidence="2">Uncharacterized protein</fullName>
    </submittedName>
</protein>
<name>X1R514_9ZZZZ</name>
<proteinExistence type="predicted"/>
<dbReference type="AlphaFoldDB" id="X1R514"/>
<gene>
    <name evidence="2" type="ORF">S06H3_59007</name>
</gene>
<comment type="caution">
    <text evidence="2">The sequence shown here is derived from an EMBL/GenBank/DDBJ whole genome shotgun (WGS) entry which is preliminary data.</text>
</comment>
<feature type="compositionally biased region" description="Basic and acidic residues" evidence="1">
    <location>
        <begin position="16"/>
        <end position="37"/>
    </location>
</feature>
<sequence>LPKAPPTSISPVSSCTKDRPVPLRTPDRFTVEVRNDDDLAAGKQRGSVPYGKGAWSDQ</sequence>
<reference evidence="2" key="1">
    <citation type="journal article" date="2014" name="Front. Microbiol.">
        <title>High frequency of phylogenetically diverse reductive dehalogenase-homologous genes in deep subseafloor sedimentary metagenomes.</title>
        <authorList>
            <person name="Kawai M."/>
            <person name="Futagami T."/>
            <person name="Toyoda A."/>
            <person name="Takaki Y."/>
            <person name="Nishi S."/>
            <person name="Hori S."/>
            <person name="Arai W."/>
            <person name="Tsubouchi T."/>
            <person name="Morono Y."/>
            <person name="Uchiyama I."/>
            <person name="Ito T."/>
            <person name="Fujiyama A."/>
            <person name="Inagaki F."/>
            <person name="Takami H."/>
        </authorList>
    </citation>
    <scope>NUCLEOTIDE SEQUENCE</scope>
    <source>
        <strain evidence="2">Expedition CK06-06</strain>
    </source>
</reference>
<feature type="region of interest" description="Disordered" evidence="1">
    <location>
        <begin position="1"/>
        <end position="58"/>
    </location>
</feature>
<accession>X1R514</accession>
<organism evidence="2">
    <name type="scientific">marine sediment metagenome</name>
    <dbReference type="NCBI Taxonomy" id="412755"/>
    <lineage>
        <taxon>unclassified sequences</taxon>
        <taxon>metagenomes</taxon>
        <taxon>ecological metagenomes</taxon>
    </lineage>
</organism>
<evidence type="ECO:0000313" key="2">
    <source>
        <dbReference type="EMBL" id="GAI58215.1"/>
    </source>
</evidence>